<evidence type="ECO:0000313" key="2">
    <source>
        <dbReference type="EMBL" id="KAF4721129.1"/>
    </source>
</evidence>
<dbReference type="Proteomes" id="UP000574390">
    <property type="component" value="Unassembled WGS sequence"/>
</dbReference>
<feature type="compositionally biased region" description="Basic and acidic residues" evidence="1">
    <location>
        <begin position="58"/>
        <end position="75"/>
    </location>
</feature>
<gene>
    <name evidence="2" type="ORF">FOZ62_008477</name>
</gene>
<feature type="non-terminal residue" evidence="2">
    <location>
        <position position="1"/>
    </location>
</feature>
<dbReference type="EMBL" id="JABANM010021502">
    <property type="protein sequence ID" value="KAF4721129.1"/>
    <property type="molecule type" value="Genomic_DNA"/>
</dbReference>
<organism evidence="2 3">
    <name type="scientific">Perkinsus olseni</name>
    <name type="common">Perkinsus atlanticus</name>
    <dbReference type="NCBI Taxonomy" id="32597"/>
    <lineage>
        <taxon>Eukaryota</taxon>
        <taxon>Sar</taxon>
        <taxon>Alveolata</taxon>
        <taxon>Perkinsozoa</taxon>
        <taxon>Perkinsea</taxon>
        <taxon>Perkinsida</taxon>
        <taxon>Perkinsidae</taxon>
        <taxon>Perkinsus</taxon>
    </lineage>
</organism>
<feature type="compositionally biased region" description="Acidic residues" evidence="1">
    <location>
        <begin position="77"/>
        <end position="86"/>
    </location>
</feature>
<feature type="compositionally biased region" description="Low complexity" evidence="1">
    <location>
        <begin position="99"/>
        <end position="115"/>
    </location>
</feature>
<proteinExistence type="predicted"/>
<comment type="caution">
    <text evidence="2">The sequence shown here is derived from an EMBL/GenBank/DDBJ whole genome shotgun (WGS) entry which is preliminary data.</text>
</comment>
<feature type="region of interest" description="Disordered" evidence="1">
    <location>
        <begin position="276"/>
        <end position="309"/>
    </location>
</feature>
<reference evidence="2 3" key="1">
    <citation type="submission" date="2020-04" db="EMBL/GenBank/DDBJ databases">
        <title>Perkinsus olseni comparative genomics.</title>
        <authorList>
            <person name="Bogema D.R."/>
        </authorList>
    </citation>
    <scope>NUCLEOTIDE SEQUENCE [LARGE SCALE GENOMIC DNA]</scope>
    <source>
        <strain evidence="2">ATCC PRA-205</strain>
    </source>
</reference>
<accession>A0A7J6RJX5</accession>
<feature type="compositionally biased region" description="Low complexity" evidence="1">
    <location>
        <begin position="172"/>
        <end position="183"/>
    </location>
</feature>
<sequence>AMSPESEGASGGETSTQEKPCCPYLRGEGYTALPTSEGEKAGPIAARGVAGATATDIGEAKATETTEGKATKTTEGEATETAESEATETTTKATEEKASGTSQGKATAATEAETTETSKSEETEILVEAGGTGGLTPAGSWSTTPGSTSASPSSEELPCEHGGLATGIGSYARRSAAATTLSTEPGPSTSQPAEEVPYKLVYEPPVLHHGDEPATSETDEPSTSEWDERLATHGRLEASTEKPSDSKPFEDPVWLGNEKEGSLDFGFWYFRGHDRHRDQHHHDRHHNQRHDHGHQRRHRDDRRQRDQRH</sequence>
<evidence type="ECO:0000313" key="3">
    <source>
        <dbReference type="Proteomes" id="UP000574390"/>
    </source>
</evidence>
<feature type="compositionally biased region" description="Basic and acidic residues" evidence="1">
    <location>
        <begin position="226"/>
        <end position="250"/>
    </location>
</feature>
<protein>
    <submittedName>
        <fullName evidence="2">Uncharacterized protein</fullName>
    </submittedName>
</protein>
<dbReference type="AlphaFoldDB" id="A0A7J6RJX5"/>
<feature type="compositionally biased region" description="Low complexity" evidence="1">
    <location>
        <begin position="137"/>
        <end position="154"/>
    </location>
</feature>
<name>A0A7J6RJX5_PEROL</name>
<feature type="compositionally biased region" description="Basic residues" evidence="1">
    <location>
        <begin position="282"/>
        <end position="300"/>
    </location>
</feature>
<feature type="region of interest" description="Disordered" evidence="1">
    <location>
        <begin position="1"/>
        <end position="256"/>
    </location>
</feature>
<evidence type="ECO:0000256" key="1">
    <source>
        <dbReference type="SAM" id="MobiDB-lite"/>
    </source>
</evidence>